<gene>
    <name evidence="3" type="ORF">ITJ42_15270</name>
</gene>
<dbReference type="GO" id="GO:0016491">
    <property type="term" value="F:oxidoreductase activity"/>
    <property type="evidence" value="ECO:0007669"/>
    <property type="project" value="UniProtKB-KW"/>
</dbReference>
<comment type="caution">
    <text evidence="3">The sequence shown here is derived from an EMBL/GenBank/DDBJ whole genome shotgun (WGS) entry which is preliminary data.</text>
</comment>
<evidence type="ECO:0000256" key="1">
    <source>
        <dbReference type="ARBA" id="ARBA00006484"/>
    </source>
</evidence>
<dbReference type="Gene3D" id="3.40.50.720">
    <property type="entry name" value="NAD(P)-binding Rossmann-like Domain"/>
    <property type="match status" value="1"/>
</dbReference>
<dbReference type="Proteomes" id="UP000634579">
    <property type="component" value="Unassembled WGS sequence"/>
</dbReference>
<proteinExistence type="inferred from homology"/>
<sequence>MRRPCRQLPVADGSTTTSTNVWFITGAGRGMGIDLAKAALDAGHQVVGTARDAAKVTDALRKQENLLAVSLDVTRPDTIQAVFYHGVIVTEFFEAGMRVEISATDVDRVVADTTAER</sequence>
<dbReference type="SUPFAM" id="SSF51735">
    <property type="entry name" value="NAD(P)-binding Rossmann-fold domains"/>
    <property type="match status" value="1"/>
</dbReference>
<dbReference type="InterPro" id="IPR036291">
    <property type="entry name" value="NAD(P)-bd_dom_sf"/>
</dbReference>
<evidence type="ECO:0000313" key="3">
    <source>
        <dbReference type="EMBL" id="MBF4632579.1"/>
    </source>
</evidence>
<dbReference type="RefSeq" id="WP_194676157.1">
    <property type="nucleotide sequence ID" value="NZ_JADKRP010000005.1"/>
</dbReference>
<dbReference type="InterPro" id="IPR002347">
    <property type="entry name" value="SDR_fam"/>
</dbReference>
<dbReference type="Pfam" id="PF00106">
    <property type="entry name" value="adh_short"/>
    <property type="match status" value="1"/>
</dbReference>
<keyword evidence="2" id="KW-0560">Oxidoreductase</keyword>
<accession>A0A8I0SMQ7</accession>
<comment type="similarity">
    <text evidence="1">Belongs to the short-chain dehydrogenases/reductases (SDR) family.</text>
</comment>
<keyword evidence="4" id="KW-1185">Reference proteome</keyword>
<dbReference type="EMBL" id="JADKRP010000005">
    <property type="protein sequence ID" value="MBF4632579.1"/>
    <property type="molecule type" value="Genomic_DNA"/>
</dbReference>
<dbReference type="InterPro" id="IPR051911">
    <property type="entry name" value="SDR_oxidoreductase"/>
</dbReference>
<evidence type="ECO:0000313" key="4">
    <source>
        <dbReference type="Proteomes" id="UP000634579"/>
    </source>
</evidence>
<dbReference type="AlphaFoldDB" id="A0A8I0SMQ7"/>
<name>A0A8I0SMQ7_9MICO</name>
<dbReference type="PANTHER" id="PTHR43976">
    <property type="entry name" value="SHORT CHAIN DEHYDROGENASE"/>
    <property type="match status" value="1"/>
</dbReference>
<organism evidence="3 4">
    <name type="scientific">Clavibacter phaseoli</name>
    <dbReference type="NCBI Taxonomy" id="1734031"/>
    <lineage>
        <taxon>Bacteria</taxon>
        <taxon>Bacillati</taxon>
        <taxon>Actinomycetota</taxon>
        <taxon>Actinomycetes</taxon>
        <taxon>Micrococcales</taxon>
        <taxon>Microbacteriaceae</taxon>
        <taxon>Clavibacter</taxon>
    </lineage>
</organism>
<protein>
    <submittedName>
        <fullName evidence="3">SDR family NAD(P)-dependent oxidoreductase</fullName>
    </submittedName>
</protein>
<reference evidence="3 4" key="1">
    <citation type="submission" date="2020-10" db="EMBL/GenBank/DDBJ databases">
        <title>Draft genome sequences of plant-associated actinobacteria.</title>
        <authorList>
            <person name="Tarlachkov S.V."/>
            <person name="Starodumova I.P."/>
            <person name="Dorofeeva L.V."/>
            <person name="Prisyazhnaya N.V."/>
            <person name="Roubtsova T.V."/>
            <person name="Chizhov V.N."/>
            <person name="Nadler S.A."/>
            <person name="Subbotin S.A."/>
            <person name="Evtushenko L.I."/>
        </authorList>
    </citation>
    <scope>NUCLEOTIDE SEQUENCE [LARGE SCALE GENOMIC DNA]</scope>
    <source>
        <strain evidence="3 4">VKM Ac-2886</strain>
    </source>
</reference>
<dbReference type="PANTHER" id="PTHR43976:SF16">
    <property type="entry name" value="SHORT-CHAIN DEHYDROGENASE_REDUCTASE FAMILY PROTEIN"/>
    <property type="match status" value="1"/>
</dbReference>
<evidence type="ECO:0000256" key="2">
    <source>
        <dbReference type="ARBA" id="ARBA00023002"/>
    </source>
</evidence>